<reference evidence="2" key="1">
    <citation type="journal article" date="2023" name="Mol. Biol. Evol.">
        <title>Third-Generation Sequencing Reveals the Adaptive Role of the Epigenome in Three Deep-Sea Polychaetes.</title>
        <authorList>
            <person name="Perez M."/>
            <person name="Aroh O."/>
            <person name="Sun Y."/>
            <person name="Lan Y."/>
            <person name="Juniper S.K."/>
            <person name="Young C.R."/>
            <person name="Angers B."/>
            <person name="Qian P.Y."/>
        </authorList>
    </citation>
    <scope>NUCLEOTIDE SEQUENCE</scope>
    <source>
        <strain evidence="2">P08H-3</strain>
    </source>
</reference>
<keyword evidence="1" id="KW-0472">Membrane</keyword>
<gene>
    <name evidence="2" type="ORF">LSH36_193g11017</name>
</gene>
<feature type="transmembrane region" description="Helical" evidence="1">
    <location>
        <begin position="25"/>
        <end position="49"/>
    </location>
</feature>
<sequence>MWMPIDSRVYDVTLMYNHDLETDKAAWNGIVAGLFIIGGWCLISSIVGLTATGCMNRNALIAMLRDDISTTMGGNLFEYYTDENSTDEFTSAWNRYQVEVRDNSSVSLYVCSINLLLPYLGIN</sequence>
<dbReference type="EMBL" id="JAODUP010000193">
    <property type="protein sequence ID" value="KAK2157365.1"/>
    <property type="molecule type" value="Genomic_DNA"/>
</dbReference>
<keyword evidence="1" id="KW-0812">Transmembrane</keyword>
<keyword evidence="1" id="KW-1133">Transmembrane helix</keyword>
<keyword evidence="3" id="KW-1185">Reference proteome</keyword>
<protein>
    <submittedName>
        <fullName evidence="2">Uncharacterized protein</fullName>
    </submittedName>
</protein>
<accession>A0AAD9JSH0</accession>
<evidence type="ECO:0000313" key="2">
    <source>
        <dbReference type="EMBL" id="KAK2157365.1"/>
    </source>
</evidence>
<dbReference type="Proteomes" id="UP001208570">
    <property type="component" value="Unassembled WGS sequence"/>
</dbReference>
<evidence type="ECO:0000313" key="3">
    <source>
        <dbReference type="Proteomes" id="UP001208570"/>
    </source>
</evidence>
<evidence type="ECO:0000256" key="1">
    <source>
        <dbReference type="SAM" id="Phobius"/>
    </source>
</evidence>
<organism evidence="2 3">
    <name type="scientific">Paralvinella palmiformis</name>
    <dbReference type="NCBI Taxonomy" id="53620"/>
    <lineage>
        <taxon>Eukaryota</taxon>
        <taxon>Metazoa</taxon>
        <taxon>Spiralia</taxon>
        <taxon>Lophotrochozoa</taxon>
        <taxon>Annelida</taxon>
        <taxon>Polychaeta</taxon>
        <taxon>Sedentaria</taxon>
        <taxon>Canalipalpata</taxon>
        <taxon>Terebellida</taxon>
        <taxon>Terebelliformia</taxon>
        <taxon>Alvinellidae</taxon>
        <taxon>Paralvinella</taxon>
    </lineage>
</organism>
<proteinExistence type="predicted"/>
<dbReference type="AlphaFoldDB" id="A0AAD9JSH0"/>
<comment type="caution">
    <text evidence="2">The sequence shown here is derived from an EMBL/GenBank/DDBJ whole genome shotgun (WGS) entry which is preliminary data.</text>
</comment>
<name>A0AAD9JSH0_9ANNE</name>